<gene>
    <name evidence="2" type="ORF">K1X15_14950</name>
</gene>
<evidence type="ECO:0000313" key="3">
    <source>
        <dbReference type="Proteomes" id="UP000825799"/>
    </source>
</evidence>
<proteinExistence type="predicted"/>
<accession>A0ABX8WAC3</accession>
<evidence type="ECO:0000256" key="1">
    <source>
        <dbReference type="SAM" id="Phobius"/>
    </source>
</evidence>
<reference evidence="2 3" key="1">
    <citation type="submission" date="2021-08" db="EMBL/GenBank/DDBJ databases">
        <title>Devosia salina sp. nov., isolated from the South China Sea sediment.</title>
        <authorList>
            <person name="Zhou Z."/>
        </authorList>
    </citation>
    <scope>NUCLEOTIDE SEQUENCE [LARGE SCALE GENOMIC DNA]</scope>
    <source>
        <strain evidence="2 3">SCS-3</strain>
    </source>
</reference>
<keyword evidence="1" id="KW-1133">Transmembrane helix</keyword>
<dbReference type="Proteomes" id="UP000825799">
    <property type="component" value="Chromosome"/>
</dbReference>
<feature type="transmembrane region" description="Helical" evidence="1">
    <location>
        <begin position="57"/>
        <end position="83"/>
    </location>
</feature>
<organism evidence="2 3">
    <name type="scientific">Devosia salina</name>
    <dbReference type="NCBI Taxonomy" id="2860336"/>
    <lineage>
        <taxon>Bacteria</taxon>
        <taxon>Pseudomonadati</taxon>
        <taxon>Pseudomonadota</taxon>
        <taxon>Alphaproteobacteria</taxon>
        <taxon>Hyphomicrobiales</taxon>
        <taxon>Devosiaceae</taxon>
        <taxon>Devosia</taxon>
    </lineage>
</organism>
<dbReference type="RefSeq" id="WP_220304408.1">
    <property type="nucleotide sequence ID" value="NZ_CP080590.1"/>
</dbReference>
<keyword evidence="1" id="KW-0472">Membrane</keyword>
<feature type="transmembrane region" description="Helical" evidence="1">
    <location>
        <begin position="95"/>
        <end position="113"/>
    </location>
</feature>
<keyword evidence="3" id="KW-1185">Reference proteome</keyword>
<keyword evidence="1" id="KW-0812">Transmembrane</keyword>
<name>A0ABX8WAC3_9HYPH</name>
<feature type="transmembrane region" description="Helical" evidence="1">
    <location>
        <begin position="26"/>
        <end position="51"/>
    </location>
</feature>
<evidence type="ECO:0000313" key="2">
    <source>
        <dbReference type="EMBL" id="QYO75914.1"/>
    </source>
</evidence>
<evidence type="ECO:0008006" key="4">
    <source>
        <dbReference type="Google" id="ProtNLM"/>
    </source>
</evidence>
<sequence>MGLVAQLASLLGLEVDNLVNRAKFSALVYGLISICVFAAAAFLVAAGYIALAERLGAIIAALIMAGGFLFMALVVYLVALVVRRRREQKLAKRRRASETGALISTAAITALPLLARSPLLLKLGLPAAALAVFALLHDSKDDD</sequence>
<dbReference type="EMBL" id="CP080590">
    <property type="protein sequence ID" value="QYO75914.1"/>
    <property type="molecule type" value="Genomic_DNA"/>
</dbReference>
<protein>
    <recommendedName>
        <fullName evidence="4">Phage holin family protein</fullName>
    </recommendedName>
</protein>